<protein>
    <submittedName>
        <fullName evidence="2">Uncharacterized protein</fullName>
    </submittedName>
</protein>
<keyword evidence="1" id="KW-1185">Reference proteome</keyword>
<dbReference type="WBParaSite" id="Csp11.Scaffold630.g18848.t1">
    <property type="protein sequence ID" value="Csp11.Scaffold630.g18848.t1"/>
    <property type="gene ID" value="Csp11.Scaffold630.g18848"/>
</dbReference>
<organism evidence="1 2">
    <name type="scientific">Caenorhabditis tropicalis</name>
    <dbReference type="NCBI Taxonomy" id="1561998"/>
    <lineage>
        <taxon>Eukaryota</taxon>
        <taxon>Metazoa</taxon>
        <taxon>Ecdysozoa</taxon>
        <taxon>Nematoda</taxon>
        <taxon>Chromadorea</taxon>
        <taxon>Rhabditida</taxon>
        <taxon>Rhabditina</taxon>
        <taxon>Rhabditomorpha</taxon>
        <taxon>Rhabditoidea</taxon>
        <taxon>Rhabditidae</taxon>
        <taxon>Peloderinae</taxon>
        <taxon>Caenorhabditis</taxon>
    </lineage>
</organism>
<reference evidence="2" key="1">
    <citation type="submission" date="2016-11" db="UniProtKB">
        <authorList>
            <consortium name="WormBaseParasite"/>
        </authorList>
    </citation>
    <scope>IDENTIFICATION</scope>
</reference>
<sequence length="67" mass="7408">MQQEEEDDANMNGTLPLLKSTKTLDLILLSSEENNVQGASQLIRGVESETFRLARFGHTTSGSQRLT</sequence>
<name>A0A1I7USB3_9PELO</name>
<evidence type="ECO:0000313" key="2">
    <source>
        <dbReference type="WBParaSite" id="Csp11.Scaffold630.g18848.t1"/>
    </source>
</evidence>
<dbReference type="Proteomes" id="UP000095282">
    <property type="component" value="Unplaced"/>
</dbReference>
<dbReference type="AlphaFoldDB" id="A0A1I7USB3"/>
<accession>A0A1I7USB3</accession>
<evidence type="ECO:0000313" key="1">
    <source>
        <dbReference type="Proteomes" id="UP000095282"/>
    </source>
</evidence>
<proteinExistence type="predicted"/>